<evidence type="ECO:0000256" key="1">
    <source>
        <dbReference type="SAM" id="MobiDB-lite"/>
    </source>
</evidence>
<dbReference type="AlphaFoldDB" id="A0A918F947"/>
<accession>A0A918F947</accession>
<feature type="region of interest" description="Disordered" evidence="1">
    <location>
        <begin position="117"/>
        <end position="136"/>
    </location>
</feature>
<organism evidence="2 3">
    <name type="scientific">Deinococcus ruber</name>
    <dbReference type="NCBI Taxonomy" id="1848197"/>
    <lineage>
        <taxon>Bacteria</taxon>
        <taxon>Thermotogati</taxon>
        <taxon>Deinococcota</taxon>
        <taxon>Deinococci</taxon>
        <taxon>Deinococcales</taxon>
        <taxon>Deinococcaceae</taxon>
        <taxon>Deinococcus</taxon>
    </lineage>
</organism>
<keyword evidence="3" id="KW-1185">Reference proteome</keyword>
<reference evidence="2" key="2">
    <citation type="submission" date="2020-09" db="EMBL/GenBank/DDBJ databases">
        <authorList>
            <person name="Sun Q."/>
            <person name="Ohkuma M."/>
        </authorList>
    </citation>
    <scope>NUCLEOTIDE SEQUENCE</scope>
    <source>
        <strain evidence="2">JCM 31311</strain>
    </source>
</reference>
<comment type="caution">
    <text evidence="2">The sequence shown here is derived from an EMBL/GenBank/DDBJ whole genome shotgun (WGS) entry which is preliminary data.</text>
</comment>
<name>A0A918F947_9DEIO</name>
<gene>
    <name evidence="2" type="ORF">GCM10008957_27350</name>
</gene>
<dbReference type="Proteomes" id="UP000603865">
    <property type="component" value="Unassembled WGS sequence"/>
</dbReference>
<proteinExistence type="predicted"/>
<protein>
    <submittedName>
        <fullName evidence="2">Uncharacterized protein</fullName>
    </submittedName>
</protein>
<evidence type="ECO:0000313" key="2">
    <source>
        <dbReference type="EMBL" id="GGR12927.1"/>
    </source>
</evidence>
<reference evidence="2" key="1">
    <citation type="journal article" date="2014" name="Int. J. Syst. Evol. Microbiol.">
        <title>Complete genome sequence of Corynebacterium casei LMG S-19264T (=DSM 44701T), isolated from a smear-ripened cheese.</title>
        <authorList>
            <consortium name="US DOE Joint Genome Institute (JGI-PGF)"/>
            <person name="Walter F."/>
            <person name="Albersmeier A."/>
            <person name="Kalinowski J."/>
            <person name="Ruckert C."/>
        </authorList>
    </citation>
    <scope>NUCLEOTIDE SEQUENCE</scope>
    <source>
        <strain evidence="2">JCM 31311</strain>
    </source>
</reference>
<evidence type="ECO:0000313" key="3">
    <source>
        <dbReference type="Proteomes" id="UP000603865"/>
    </source>
</evidence>
<dbReference type="EMBL" id="BMQL01000015">
    <property type="protein sequence ID" value="GGR12927.1"/>
    <property type="molecule type" value="Genomic_DNA"/>
</dbReference>
<sequence>MTERGSEEDAAHVAQFEIRPGGTIQFTLVRAGHELVREFAAGTTALTLLLHFMGQHAPAHLAELANIIQRVGLSPVNLFATRSSELIHAFNGAKFAAFSLDLPSGTLQLMGSVISGRPKGQAPGQRIRPVRTVTGS</sequence>